<proteinExistence type="predicted"/>
<protein>
    <submittedName>
        <fullName evidence="1">Uncharacterized protein</fullName>
    </submittedName>
</protein>
<reference evidence="1" key="1">
    <citation type="submission" date="2025-08" db="UniProtKB">
        <authorList>
            <consortium name="Ensembl"/>
        </authorList>
    </citation>
    <scope>IDENTIFICATION</scope>
</reference>
<dbReference type="OMA" id="SMAENCH"/>
<sequence length="130" mass="13669">STQQLTAEKEGLFSRCLELQERLEGAAGPGDEGPGEVVAEVVAELCAAQREMRVLCDVMTARAQGRQPDLSQLLGLHSAVTAAEEASSTGAGAWAATRSRACRLRADVEALRAVVADRCAQDVGDNCITQ</sequence>
<dbReference type="Ensembl" id="ENSPMAT00000000170.1">
    <property type="protein sequence ID" value="ENSPMAP00000000170.1"/>
    <property type="gene ID" value="ENSPMAG00000000150.1"/>
</dbReference>
<dbReference type="GO" id="GO:0005813">
    <property type="term" value="C:centrosome"/>
    <property type="evidence" value="ECO:0007669"/>
    <property type="project" value="TreeGrafter"/>
</dbReference>
<organism evidence="1">
    <name type="scientific">Petromyzon marinus</name>
    <name type="common">Sea lamprey</name>
    <dbReference type="NCBI Taxonomy" id="7757"/>
    <lineage>
        <taxon>Eukaryota</taxon>
        <taxon>Metazoa</taxon>
        <taxon>Chordata</taxon>
        <taxon>Craniata</taxon>
        <taxon>Vertebrata</taxon>
        <taxon>Cyclostomata</taxon>
        <taxon>Hyperoartia</taxon>
        <taxon>Petromyzontiformes</taxon>
        <taxon>Petromyzontidae</taxon>
        <taxon>Petromyzon</taxon>
    </lineage>
</organism>
<dbReference type="STRING" id="7757.ENSPMAP00000000170"/>
<dbReference type="PANTHER" id="PTHR31075:SF4">
    <property type="entry name" value="CENTROSOMAL PROTEIN OF 85 KDA"/>
    <property type="match status" value="1"/>
</dbReference>
<dbReference type="InterPro" id="IPR040210">
    <property type="entry name" value="Cep85/Cep85L"/>
</dbReference>
<dbReference type="HOGENOM" id="CLU_1942996_0_0_1"/>
<name>S4R4P1_PETMA</name>
<dbReference type="AlphaFoldDB" id="S4R4P1"/>
<dbReference type="PANTHER" id="PTHR31075">
    <property type="entry name" value="CENTROSOMAL PROTEIN OF 85 KDA"/>
    <property type="match status" value="1"/>
</dbReference>
<evidence type="ECO:0000313" key="1">
    <source>
        <dbReference type="Ensembl" id="ENSPMAP00000000170.1"/>
    </source>
</evidence>
<reference evidence="1" key="2">
    <citation type="submission" date="2025-09" db="UniProtKB">
        <authorList>
            <consortium name="Ensembl"/>
        </authorList>
    </citation>
    <scope>IDENTIFICATION</scope>
</reference>
<accession>S4R4P1</accession>